<dbReference type="PANTHER" id="PTHR10617:SF107">
    <property type="entry name" value="ELECTRON TRANSFER FLAVOPROTEIN-UBIQUINONE OXIDOREDUCTASE, MITOCHONDRIAL"/>
    <property type="match status" value="1"/>
</dbReference>
<keyword evidence="8 14" id="KW-0249">Electron transport</keyword>
<dbReference type="AlphaFoldDB" id="A0A317CIT5"/>
<proteinExistence type="predicted"/>
<feature type="domain" description="FAD-binding" evidence="15">
    <location>
        <begin position="8"/>
        <end position="193"/>
    </location>
</feature>
<comment type="catalytic activity">
    <reaction evidence="13 14">
        <text>a ubiquinone + reduced [electron-transfer flavoprotein] = a ubiquinol + oxidized [electron-transfer flavoprotein] + H(+)</text>
        <dbReference type="Rhea" id="RHEA:24052"/>
        <dbReference type="Rhea" id="RHEA-COMP:9565"/>
        <dbReference type="Rhea" id="RHEA-COMP:9566"/>
        <dbReference type="Rhea" id="RHEA-COMP:10685"/>
        <dbReference type="Rhea" id="RHEA-COMP:10686"/>
        <dbReference type="ChEBI" id="CHEBI:15378"/>
        <dbReference type="ChEBI" id="CHEBI:16389"/>
        <dbReference type="ChEBI" id="CHEBI:17976"/>
        <dbReference type="ChEBI" id="CHEBI:57692"/>
        <dbReference type="ChEBI" id="CHEBI:58307"/>
        <dbReference type="EC" id="1.5.5.1"/>
    </reaction>
</comment>
<feature type="domain" description="ETF-QO/FixX C-terminal" evidence="16">
    <location>
        <begin position="443"/>
        <end position="543"/>
    </location>
</feature>
<dbReference type="Gene3D" id="3.30.70.20">
    <property type="match status" value="1"/>
</dbReference>
<keyword evidence="4" id="KW-0004">4Fe-4S</keyword>
<dbReference type="EC" id="1.5.5.1" evidence="14"/>
<dbReference type="InterPro" id="IPR036188">
    <property type="entry name" value="FAD/NAD-bd_sf"/>
</dbReference>
<dbReference type="SUPFAM" id="SSF54373">
    <property type="entry name" value="FAD-linked reductases, C-terminal domain"/>
    <property type="match status" value="1"/>
</dbReference>
<keyword evidence="5 14" id="KW-0285">Flavoprotein</keyword>
<gene>
    <name evidence="18" type="ORF">DKT75_03210</name>
</gene>
<evidence type="ECO:0000256" key="2">
    <source>
        <dbReference type="ARBA" id="ARBA00002819"/>
    </source>
</evidence>
<evidence type="ECO:0000313" key="18">
    <source>
        <dbReference type="EMBL" id="PWQ98475.1"/>
    </source>
</evidence>
<keyword evidence="6 14" id="KW-0479">Metal-binding</keyword>
<evidence type="ECO:0000259" key="17">
    <source>
        <dbReference type="Pfam" id="PF21162"/>
    </source>
</evidence>
<dbReference type="Pfam" id="PF21162">
    <property type="entry name" value="ETFQO_UQ-bd"/>
    <property type="match status" value="1"/>
</dbReference>
<dbReference type="Gene3D" id="3.30.9.90">
    <property type="match status" value="1"/>
</dbReference>
<organism evidence="18 19">
    <name type="scientific">Leucothrix arctica</name>
    <dbReference type="NCBI Taxonomy" id="1481894"/>
    <lineage>
        <taxon>Bacteria</taxon>
        <taxon>Pseudomonadati</taxon>
        <taxon>Pseudomonadota</taxon>
        <taxon>Gammaproteobacteria</taxon>
        <taxon>Thiotrichales</taxon>
        <taxon>Thiotrichaceae</taxon>
        <taxon>Leucothrix</taxon>
    </lineage>
</organism>
<evidence type="ECO:0000256" key="8">
    <source>
        <dbReference type="ARBA" id="ARBA00022982"/>
    </source>
</evidence>
<evidence type="ECO:0000256" key="6">
    <source>
        <dbReference type="ARBA" id="ARBA00022723"/>
    </source>
</evidence>
<keyword evidence="19" id="KW-1185">Reference proteome</keyword>
<keyword evidence="10 14" id="KW-0408">Iron</keyword>
<evidence type="ECO:0000256" key="10">
    <source>
        <dbReference type="ARBA" id="ARBA00023004"/>
    </source>
</evidence>
<dbReference type="OrthoDB" id="9766632at2"/>
<keyword evidence="3 14" id="KW-0813">Transport</keyword>
<comment type="function">
    <text evidence="2 14">Accepts electrons from ETF and reduces ubiquinone.</text>
</comment>
<comment type="cofactor">
    <cofactor evidence="1 14">
        <name>FAD</name>
        <dbReference type="ChEBI" id="CHEBI:57692"/>
    </cofactor>
</comment>
<keyword evidence="9 14" id="KW-0560">Oxidoreductase</keyword>
<dbReference type="SUPFAM" id="SSF51905">
    <property type="entry name" value="FAD/NAD(P)-binding domain"/>
    <property type="match status" value="1"/>
</dbReference>
<evidence type="ECO:0000259" key="16">
    <source>
        <dbReference type="Pfam" id="PF05187"/>
    </source>
</evidence>
<accession>A0A317CIT5</accession>
<dbReference type="Pfam" id="PF01494">
    <property type="entry name" value="FAD_binding_3"/>
    <property type="match status" value="1"/>
</dbReference>
<dbReference type="GO" id="GO:0046872">
    <property type="term" value="F:metal ion binding"/>
    <property type="evidence" value="ECO:0007669"/>
    <property type="project" value="UniProtKB-KW"/>
</dbReference>
<dbReference type="Gene3D" id="3.50.50.60">
    <property type="entry name" value="FAD/NAD(P)-binding domain"/>
    <property type="match status" value="1"/>
</dbReference>
<dbReference type="InterPro" id="IPR007859">
    <property type="entry name" value="ETF-QO/FixX_C"/>
</dbReference>
<dbReference type="InterPro" id="IPR002938">
    <property type="entry name" value="FAD-bd"/>
</dbReference>
<dbReference type="Pfam" id="PF05187">
    <property type="entry name" value="Fer4_ETF_QO"/>
    <property type="match status" value="1"/>
</dbReference>
<evidence type="ECO:0000256" key="5">
    <source>
        <dbReference type="ARBA" id="ARBA00022630"/>
    </source>
</evidence>
<evidence type="ECO:0000256" key="3">
    <source>
        <dbReference type="ARBA" id="ARBA00022448"/>
    </source>
</evidence>
<evidence type="ECO:0000256" key="13">
    <source>
        <dbReference type="ARBA" id="ARBA00052682"/>
    </source>
</evidence>
<dbReference type="PRINTS" id="PR00411">
    <property type="entry name" value="PNDRDTASEI"/>
</dbReference>
<dbReference type="RefSeq" id="WP_109821993.1">
    <property type="nucleotide sequence ID" value="NZ_QGKL01000011.1"/>
</dbReference>
<evidence type="ECO:0000259" key="15">
    <source>
        <dbReference type="Pfam" id="PF01494"/>
    </source>
</evidence>
<dbReference type="Proteomes" id="UP000245506">
    <property type="component" value="Unassembled WGS sequence"/>
</dbReference>
<comment type="cofactor">
    <cofactor evidence="14">
        <name>[4Fe-4S] cluster</name>
        <dbReference type="ChEBI" id="CHEBI:49883"/>
    </cofactor>
    <text evidence="14">Binds 1 [4Fe-4S] cluster.</text>
</comment>
<name>A0A317CIT5_9GAMM</name>
<protein>
    <recommendedName>
        <fullName evidence="14">Electron transfer flavoprotein-ubiquinone oxidoreductase</fullName>
        <shortName evidence="14">ETF-QO</shortName>
        <ecNumber evidence="14">1.5.5.1</ecNumber>
    </recommendedName>
</protein>
<evidence type="ECO:0000256" key="14">
    <source>
        <dbReference type="RuleBase" id="RU366068"/>
    </source>
</evidence>
<dbReference type="EMBL" id="QGKL01000011">
    <property type="protein sequence ID" value="PWQ98475.1"/>
    <property type="molecule type" value="Genomic_DNA"/>
</dbReference>
<keyword evidence="11 14" id="KW-0411">Iron-sulfur</keyword>
<dbReference type="GO" id="GO:0051539">
    <property type="term" value="F:4 iron, 4 sulfur cluster binding"/>
    <property type="evidence" value="ECO:0007669"/>
    <property type="project" value="UniProtKB-UniRule"/>
</dbReference>
<dbReference type="SUPFAM" id="SSF54862">
    <property type="entry name" value="4Fe-4S ferredoxins"/>
    <property type="match status" value="1"/>
</dbReference>
<sequence>MSERDAIDVDVVIVGAGPAGLSAAIRLAQLAQENDKEIAITVLEKAAEVGAHSLAGAVLESRALDELIPDWREKGAPIKTQVTEDHFVYLTEKKSIRLPTPPSMDNHGEKNHIVSLSRLTSWLGEQAEAMGIDIYAGFAAAEVLTDENNKVVGVATGETGVMKDGTHGPEYDPGMELRAKVTIVAEGCRGSVSRVLIDKYDLAKDSAPPTYGLGIKEIWEVSPEQHSEGRTLHSIGWPLKSDTYGGSFLYHMENNLVAVGFVVGLDYSNPYLSPFEEFQRFKTHPDIRKTFEGGKRVSYGARAITEGGLQSLPKLDFPGGLLVGDAAGFLNVAKIKGIHTAMKSGMLAAEACFDVVTAEDSEAVGDVSYDAAFRSSWMFDELNAVRNIRPAFSKGLLFGLVNAGFTAYVTRGKEPWTMTHHADHLQLKNKDAVEKIEYPAPDGKLTFDRLSSVYLSNTNHNEQQPIHLKLKDPSVAIDTNLALYDSPESRYCPAGVYEIVEHTEGVPEMQINSQNCVHCKTCDIKDPTQNIVWTTPESGGPLYSSM</sequence>
<reference evidence="18 19" key="1">
    <citation type="submission" date="2018-05" db="EMBL/GenBank/DDBJ databases">
        <title>Leucothrix arctica sp. nov., isolated from Arctic seawater.</title>
        <authorList>
            <person name="Choi A."/>
            <person name="Baek K."/>
        </authorList>
    </citation>
    <scope>NUCLEOTIDE SEQUENCE [LARGE SCALE GENOMIC DNA]</scope>
    <source>
        <strain evidence="18 19">IMCC9719</strain>
    </source>
</reference>
<evidence type="ECO:0000313" key="19">
    <source>
        <dbReference type="Proteomes" id="UP000245506"/>
    </source>
</evidence>
<keyword evidence="12 14" id="KW-0830">Ubiquinone</keyword>
<dbReference type="InterPro" id="IPR040156">
    <property type="entry name" value="ETF-QO"/>
</dbReference>
<dbReference type="PANTHER" id="PTHR10617">
    <property type="entry name" value="ELECTRON TRANSFER FLAVOPROTEIN-UBIQUINONE OXIDOREDUCTASE"/>
    <property type="match status" value="1"/>
</dbReference>
<dbReference type="InterPro" id="IPR049398">
    <property type="entry name" value="ETF-QO/FixC_UQ-bd"/>
</dbReference>
<evidence type="ECO:0000256" key="4">
    <source>
        <dbReference type="ARBA" id="ARBA00022485"/>
    </source>
</evidence>
<evidence type="ECO:0000256" key="12">
    <source>
        <dbReference type="ARBA" id="ARBA00023075"/>
    </source>
</evidence>
<keyword evidence="7 14" id="KW-0274">FAD</keyword>
<evidence type="ECO:0000256" key="1">
    <source>
        <dbReference type="ARBA" id="ARBA00001974"/>
    </source>
</evidence>
<dbReference type="GO" id="GO:0004174">
    <property type="term" value="F:electron-transferring-flavoprotein dehydrogenase activity"/>
    <property type="evidence" value="ECO:0007669"/>
    <property type="project" value="UniProtKB-UniRule"/>
</dbReference>
<dbReference type="FunFam" id="3.30.70.20:FF:000012">
    <property type="entry name" value="Electron transfer flavoprotein-ubiquinone oxidoreductase, mitochondrial"/>
    <property type="match status" value="1"/>
</dbReference>
<dbReference type="GO" id="GO:0071949">
    <property type="term" value="F:FAD binding"/>
    <property type="evidence" value="ECO:0007669"/>
    <property type="project" value="InterPro"/>
</dbReference>
<evidence type="ECO:0000256" key="9">
    <source>
        <dbReference type="ARBA" id="ARBA00023002"/>
    </source>
</evidence>
<feature type="domain" description="ETF-QO/FixC ubiquinone-binding" evidence="17">
    <location>
        <begin position="211"/>
        <end position="304"/>
    </location>
</feature>
<comment type="caution">
    <text evidence="18">The sequence shown here is derived from an EMBL/GenBank/DDBJ whole genome shotgun (WGS) entry which is preliminary data.</text>
</comment>
<evidence type="ECO:0000256" key="7">
    <source>
        <dbReference type="ARBA" id="ARBA00022827"/>
    </source>
</evidence>
<evidence type="ECO:0000256" key="11">
    <source>
        <dbReference type="ARBA" id="ARBA00023014"/>
    </source>
</evidence>